<evidence type="ECO:0000313" key="1">
    <source>
        <dbReference type="EMBL" id="EFH82559.1"/>
    </source>
</evidence>
<gene>
    <name evidence="1" type="ORF">Krac_3379</name>
</gene>
<proteinExistence type="predicted"/>
<comment type="caution">
    <text evidence="1">The sequence shown here is derived from an EMBL/GenBank/DDBJ whole genome shotgun (WGS) entry which is preliminary data.</text>
</comment>
<name>D6U169_KTERA</name>
<dbReference type="AlphaFoldDB" id="D6U169"/>
<protein>
    <submittedName>
        <fullName evidence="1">Uncharacterized protein</fullName>
    </submittedName>
</protein>
<dbReference type="RefSeq" id="WP_007920771.1">
    <property type="nucleotide sequence ID" value="NZ_ADVG01000004.1"/>
</dbReference>
<dbReference type="Proteomes" id="UP000004508">
    <property type="component" value="Unassembled WGS sequence"/>
</dbReference>
<organism evidence="1 2">
    <name type="scientific">Ktedonobacter racemifer DSM 44963</name>
    <dbReference type="NCBI Taxonomy" id="485913"/>
    <lineage>
        <taxon>Bacteria</taxon>
        <taxon>Bacillati</taxon>
        <taxon>Chloroflexota</taxon>
        <taxon>Ktedonobacteria</taxon>
        <taxon>Ktedonobacterales</taxon>
        <taxon>Ktedonobacteraceae</taxon>
        <taxon>Ktedonobacter</taxon>
    </lineage>
</organism>
<dbReference type="InParanoid" id="D6U169"/>
<reference evidence="1 2" key="1">
    <citation type="journal article" date="2011" name="Stand. Genomic Sci.">
        <title>Non-contiguous finished genome sequence and contextual data of the filamentous soil bacterium Ktedonobacter racemifer type strain (SOSP1-21).</title>
        <authorList>
            <person name="Chang Y.J."/>
            <person name="Land M."/>
            <person name="Hauser L."/>
            <person name="Chertkov O."/>
            <person name="Del Rio T.G."/>
            <person name="Nolan M."/>
            <person name="Copeland A."/>
            <person name="Tice H."/>
            <person name="Cheng J.F."/>
            <person name="Lucas S."/>
            <person name="Han C."/>
            <person name="Goodwin L."/>
            <person name="Pitluck S."/>
            <person name="Ivanova N."/>
            <person name="Ovchinikova G."/>
            <person name="Pati A."/>
            <person name="Chen A."/>
            <person name="Palaniappan K."/>
            <person name="Mavromatis K."/>
            <person name="Liolios K."/>
            <person name="Brettin T."/>
            <person name="Fiebig A."/>
            <person name="Rohde M."/>
            <person name="Abt B."/>
            <person name="Goker M."/>
            <person name="Detter J.C."/>
            <person name="Woyke T."/>
            <person name="Bristow J."/>
            <person name="Eisen J.A."/>
            <person name="Markowitz V."/>
            <person name="Hugenholtz P."/>
            <person name="Kyrpides N.C."/>
            <person name="Klenk H.P."/>
            <person name="Lapidus A."/>
        </authorList>
    </citation>
    <scope>NUCLEOTIDE SEQUENCE [LARGE SCALE GENOMIC DNA]</scope>
    <source>
        <strain evidence="2">DSM 44963</strain>
    </source>
</reference>
<dbReference type="EMBL" id="ADVG01000004">
    <property type="protein sequence ID" value="EFH82559.1"/>
    <property type="molecule type" value="Genomic_DNA"/>
</dbReference>
<keyword evidence="2" id="KW-1185">Reference proteome</keyword>
<evidence type="ECO:0000313" key="2">
    <source>
        <dbReference type="Proteomes" id="UP000004508"/>
    </source>
</evidence>
<sequence length="101" mass="11441">MRHPQIPSVLLKSSFTALLSPRDAQRDAFLIEVSSQARFMLRLFAGKGSEKPLPYENGKSSEERSQAKSLLSYILLRIPWDQLLVALFTIWLNTIQLAPQA</sequence>
<accession>D6U169</accession>